<dbReference type="Proteomes" id="UP001597544">
    <property type="component" value="Unassembled WGS sequence"/>
</dbReference>
<gene>
    <name evidence="1" type="ORF">ACFSRY_10130</name>
</gene>
<comment type="caution">
    <text evidence="1">The sequence shown here is derived from an EMBL/GenBank/DDBJ whole genome shotgun (WGS) entry which is preliminary data.</text>
</comment>
<organism evidence="1 2">
    <name type="scientific">Pontibacter locisalis</name>
    <dbReference type="NCBI Taxonomy" id="1719035"/>
    <lineage>
        <taxon>Bacteria</taxon>
        <taxon>Pseudomonadati</taxon>
        <taxon>Bacteroidota</taxon>
        <taxon>Cytophagia</taxon>
        <taxon>Cytophagales</taxon>
        <taxon>Hymenobacteraceae</taxon>
        <taxon>Pontibacter</taxon>
    </lineage>
</organism>
<protein>
    <recommendedName>
        <fullName evidence="3">DKNYY family protein</fullName>
    </recommendedName>
</protein>
<evidence type="ECO:0008006" key="3">
    <source>
        <dbReference type="Google" id="ProtNLM"/>
    </source>
</evidence>
<keyword evidence="2" id="KW-1185">Reference proteome</keyword>
<evidence type="ECO:0000313" key="1">
    <source>
        <dbReference type="EMBL" id="MFD2514225.1"/>
    </source>
</evidence>
<reference evidence="2" key="1">
    <citation type="journal article" date="2019" name="Int. J. Syst. Evol. Microbiol.">
        <title>The Global Catalogue of Microorganisms (GCM) 10K type strain sequencing project: providing services to taxonomists for standard genome sequencing and annotation.</title>
        <authorList>
            <consortium name="The Broad Institute Genomics Platform"/>
            <consortium name="The Broad Institute Genome Sequencing Center for Infectious Disease"/>
            <person name="Wu L."/>
            <person name="Ma J."/>
        </authorList>
    </citation>
    <scope>NUCLEOTIDE SEQUENCE [LARGE SCALE GENOMIC DNA]</scope>
    <source>
        <strain evidence="2">KCTC 42498</strain>
    </source>
</reference>
<proteinExistence type="predicted"/>
<dbReference type="RefSeq" id="WP_377506381.1">
    <property type="nucleotide sequence ID" value="NZ_JBHULU010000013.1"/>
</dbReference>
<accession>A0ABW5IMN8</accession>
<name>A0ABW5IMN8_9BACT</name>
<dbReference type="EMBL" id="JBHULU010000013">
    <property type="protein sequence ID" value="MFD2514225.1"/>
    <property type="molecule type" value="Genomic_DNA"/>
</dbReference>
<sequence length="199" mass="23274">MKIIHNYKTKLFGLADETGIIIEPCFETIDKVDEGYTCVKKNRWYKYLSKYGHSHTVSNYEYLKHKNDELGKVLFEEFYINEWIFLDYFGNQKPREKFAVLEPFSYGLAISAKIDSGYDKVVKGKADIMINEDGQIVFDRNEMRANILASNISYVHYNLSRISYNKVAVDGEFYRPGKAADSRENTYLWSYNIEGKCIK</sequence>
<evidence type="ECO:0000313" key="2">
    <source>
        <dbReference type="Proteomes" id="UP001597544"/>
    </source>
</evidence>